<feature type="disulfide bond" description="Interchain (with Cys-21)" evidence="17">
    <location>
        <position position="21"/>
    </location>
</feature>
<keyword evidence="16 17" id="KW-0407">Ion channel</keyword>
<evidence type="ECO:0000256" key="2">
    <source>
        <dbReference type="ARBA" id="ARBA00022511"/>
    </source>
</evidence>
<evidence type="ECO:0000256" key="8">
    <source>
        <dbReference type="ARBA" id="ARBA00022968"/>
    </source>
</evidence>
<comment type="activity regulation">
    <text evidence="18">The M2 protein from most influenza A strains is inhibited by amantadine and rimantadine, resulting in viral uncoating incapacity. Emergence of amantadine-resistant variants is usually rapid.</text>
</comment>
<evidence type="ECO:0000313" key="21">
    <source>
        <dbReference type="EMBL" id="AGB07677.1"/>
    </source>
</evidence>
<feature type="site" description="Essential for channel activity, possibly by being protonated during channel activation, and by forming the channel gate and the selective filter" evidence="17">
    <location>
        <position position="39"/>
    </location>
</feature>
<keyword evidence="17" id="KW-1083">Inhibition of host autophagy by virus</keyword>
<dbReference type="Gene3D" id="6.10.250.1640">
    <property type="match status" value="1"/>
</dbReference>
<dbReference type="GO" id="GO:0055036">
    <property type="term" value="C:virion membrane"/>
    <property type="evidence" value="ECO:0007669"/>
    <property type="project" value="UniProtKB-SubCell"/>
</dbReference>
<evidence type="ECO:0000256" key="10">
    <source>
        <dbReference type="ARBA" id="ARBA00023039"/>
    </source>
</evidence>
<feature type="transmembrane region" description="Helical" evidence="20">
    <location>
        <begin position="28"/>
        <end position="50"/>
    </location>
</feature>
<name>R4ISB0_9INFA</name>
<dbReference type="GO" id="GO:0051259">
    <property type="term" value="P:protein complex oligomerization"/>
    <property type="evidence" value="ECO:0007669"/>
    <property type="project" value="UniProtKB-UniRule"/>
</dbReference>
<feature type="site" description="Seems to be involved in pH gating" evidence="17">
    <location>
        <position position="43"/>
    </location>
</feature>
<evidence type="ECO:0000256" key="19">
    <source>
        <dbReference type="SAM" id="MobiDB-lite"/>
    </source>
</evidence>
<dbReference type="GO" id="GO:0140321">
    <property type="term" value="P:symbiont-mediated suppression of host autophagy"/>
    <property type="evidence" value="ECO:0007669"/>
    <property type="project" value="UniProtKB-UniRule"/>
</dbReference>
<keyword evidence="9 17" id="KW-1133">Transmembrane helix</keyword>
<protein>
    <recommendedName>
        <fullName evidence="17 18">Matrix protein 2</fullName>
    </recommendedName>
    <alternativeName>
        <fullName evidence="17">Proton channel protein M2</fullName>
    </alternativeName>
</protein>
<evidence type="ECO:0000256" key="4">
    <source>
        <dbReference type="ARBA" id="ARBA00022692"/>
    </source>
</evidence>
<keyword evidence="6 17" id="KW-0946">Virion</keyword>
<proteinExistence type="inferred from homology"/>
<evidence type="ECO:0000256" key="5">
    <source>
        <dbReference type="ARBA" id="ARBA00022781"/>
    </source>
</evidence>
<keyword evidence="13 17" id="KW-0564">Palmitate</keyword>
<dbReference type="InterPro" id="IPR002089">
    <property type="entry name" value="Flu_M2"/>
</dbReference>
<dbReference type="GO" id="GO:0020002">
    <property type="term" value="C:host cell plasma membrane"/>
    <property type="evidence" value="ECO:0007669"/>
    <property type="project" value="UniProtKB-SubCell"/>
</dbReference>
<reference evidence="21" key="1">
    <citation type="journal article" date="2013" name="Infect. Genet. Evol.">
        <title>Whole-genome, deep pyrosequencing analysis of a duck influenza A virus evolution in swine cells.</title>
        <authorList>
            <person name="Bourret V."/>
            <person name="Croville G."/>
            <person name="Mariette J."/>
            <person name="Klopp C."/>
            <person name="Bouchez O."/>
            <person name="Tiley L."/>
            <person name="Guerin J.L."/>
        </authorList>
    </citation>
    <scope>NUCLEOTIDE SEQUENCE</scope>
    <source>
        <strain evidence="21">A/mallard/Netherlands/10-Cam/1999</strain>
    </source>
</reference>
<keyword evidence="1 17" id="KW-0813">Transport</keyword>
<comment type="domain">
    <text evidence="17 18">Cytoplasmic tail plays an important role in virion assembly and morphogenesis.</text>
</comment>
<dbReference type="EMBL" id="KC209518">
    <property type="protein sequence ID" value="AGB07677.1"/>
    <property type="molecule type" value="Viral_cRNA"/>
</dbReference>
<evidence type="ECO:0000256" key="14">
    <source>
        <dbReference type="ARBA" id="ARBA00023157"/>
    </source>
</evidence>
<keyword evidence="17" id="KW-0945">Host-virus interaction</keyword>
<keyword evidence="3 17" id="KW-0597">Phosphoprotein</keyword>
<keyword evidence="7 17" id="KW-1043">Host membrane</keyword>
<evidence type="ECO:0000256" key="9">
    <source>
        <dbReference type="ARBA" id="ARBA00022989"/>
    </source>
</evidence>
<keyword evidence="14 17" id="KW-1015">Disulfide bond</keyword>
<sequence length="99" mass="11384">MSLQGKTQISRPTRNGWECKCSDSSDPLVIAASIIGILHLILWILDRLFFKCIYRRLKYGLKRGPSTEGVPESMREEYRQEQQSAVDVDDGHFVNIELE</sequence>
<dbReference type="GO" id="GO:0016020">
    <property type="term" value="C:membrane"/>
    <property type="evidence" value="ECO:0007669"/>
    <property type="project" value="UniProtKB-UniRule"/>
</dbReference>
<feature type="modified residue" description="Phosphoserine; by host" evidence="17">
    <location>
        <position position="66"/>
    </location>
</feature>
<organism evidence="21">
    <name type="scientific">Influenza A virus</name>
    <name type="common">A/mallard/Netherlands/10-Cam/1999(H1N1)</name>
    <dbReference type="NCBI Taxonomy" id="1263916"/>
    <lineage>
        <taxon>Viruses</taxon>
        <taxon>Riboviria</taxon>
        <taxon>Orthornavirae</taxon>
        <taxon>Negarnaviricota</taxon>
        <taxon>Polyploviricotina</taxon>
        <taxon>Insthoviricetes</taxon>
        <taxon>Articulavirales</taxon>
        <taxon>Orthomyxoviridae</taxon>
        <taxon>Alphainfluenzavirus</taxon>
        <taxon>Alphainfluenzavirus influenzae</taxon>
        <taxon>Influenza A virus</taxon>
    </lineage>
</organism>
<keyword evidence="10 17" id="KW-1182">Viral ion channel</keyword>
<feature type="lipid moiety-binding region" description="S-palmitoyl cysteine; by host" evidence="17">
    <location>
        <position position="52"/>
    </location>
</feature>
<evidence type="ECO:0000256" key="11">
    <source>
        <dbReference type="ARBA" id="ARBA00023065"/>
    </source>
</evidence>
<keyword evidence="2 17" id="KW-1032">Host cell membrane</keyword>
<feature type="topological domain" description="Virion surface" evidence="17">
    <location>
        <begin position="1"/>
        <end position="24"/>
    </location>
</feature>
<accession>R4ISB0</accession>
<comment type="similarity">
    <text evidence="17 18">Belongs to the influenza viruses matrix protein M2 family.</text>
</comment>
<gene>
    <name evidence="21" type="primary">M42</name>
    <name evidence="17" type="synonym">M</name>
</gene>
<dbReference type="GO" id="GO:0044694">
    <property type="term" value="P:symbiont genome entry into host cell via pore formation in plasma membrane"/>
    <property type="evidence" value="ECO:0007669"/>
    <property type="project" value="UniProtKB-UniRule"/>
</dbReference>
<dbReference type="GO" id="GO:0005216">
    <property type="term" value="F:monoatomic ion channel activity"/>
    <property type="evidence" value="ECO:0007669"/>
    <property type="project" value="UniProtKB-UniRule"/>
</dbReference>
<dbReference type="GO" id="GO:0015078">
    <property type="term" value="F:proton transmembrane transporter activity"/>
    <property type="evidence" value="ECO:0007669"/>
    <property type="project" value="UniProtKB-UniRule"/>
</dbReference>
<comment type="subcellular location">
    <subcellularLocation>
        <location evidence="17">Virion membrane</location>
    </subcellularLocation>
    <subcellularLocation>
        <location evidence="17">Host apical cell membrane</location>
        <topology evidence="17">Single-pass type III membrane protein</topology>
    </subcellularLocation>
    <text evidence="17">Abundantly expressed at the apical plasma membrane in infected polarized epithelial cells, in close proximity to budding and assembled virions. Minor component of virions (only 16-20 molecules/virion).</text>
</comment>
<comment type="caution">
    <text evidence="17">Lacks conserved residue(s) required for the propagation of feature annotation.</text>
</comment>
<feature type="modified residue" description="Phosphoserine; by host" evidence="17">
    <location>
        <position position="84"/>
    </location>
</feature>
<feature type="disulfide bond" description="Interchain (with Cys-19)" evidence="17">
    <location>
        <position position="19"/>
    </location>
</feature>
<dbReference type="Pfam" id="PF00599">
    <property type="entry name" value="Flu_M2"/>
    <property type="match status" value="1"/>
</dbReference>
<keyword evidence="11 17" id="KW-0406">Ion transport</keyword>
<keyword evidence="15 17" id="KW-0449">Lipoprotein</keyword>
<evidence type="ECO:0000256" key="6">
    <source>
        <dbReference type="ARBA" id="ARBA00022844"/>
    </source>
</evidence>
<comment type="miscellaneous">
    <text evidence="17">When the channel is activated, one or more imidazole moities of His-39 probably become bi-protonated.</text>
</comment>
<evidence type="ECO:0000256" key="7">
    <source>
        <dbReference type="ARBA" id="ARBA00022870"/>
    </source>
</evidence>
<evidence type="ECO:0000256" key="1">
    <source>
        <dbReference type="ARBA" id="ARBA00022448"/>
    </source>
</evidence>
<evidence type="ECO:0000256" key="17">
    <source>
        <dbReference type="HAMAP-Rule" id="MF_04069"/>
    </source>
</evidence>
<dbReference type="HAMAP" id="MF_04069">
    <property type="entry name" value="INFV_M2"/>
    <property type="match status" value="1"/>
</dbReference>
<keyword evidence="8 17" id="KW-0735">Signal-anchor</keyword>
<comment type="subunit">
    <text evidence="17 18">Homotetramer; composed of two disulfide-linked dimers held together by non-covalent interactions. May interact with matrix protein 1.</text>
</comment>
<comment type="function">
    <text evidence="17">Forms a proton-selective ion channel that is necessary for the efficient release of the viral genome during virus entry. After attaching to the cell surface, the virion enters the cell by endocytosis. Acidification of the endosome triggers M2 ion channel activity. The influx of protons into virion interior is believed to disrupt interactions between the viral ribonucleoprotein (RNP), matrix protein 1 (M1), and lipid bilayers, thereby freeing the viral genome from interaction with viral proteins and enabling RNA segments to migrate to the host cell nucleus, where influenza virus RNA transcription and replication occur. Also plays a role in viral proteins secretory pathway. Elevates the intravesicular pH of normally acidic compartments, such as trans-Golgi network, preventing newly formed hemagglutinin from premature switching to the fusion-active conformation.</text>
</comment>
<feature type="topological domain" description="Intravirion" evidence="17">
    <location>
        <begin position="46"/>
        <end position="99"/>
    </location>
</feature>
<keyword evidence="12 17" id="KW-0472">Membrane</keyword>
<evidence type="ECO:0000256" key="16">
    <source>
        <dbReference type="ARBA" id="ARBA00023303"/>
    </source>
</evidence>
<evidence type="ECO:0000256" key="12">
    <source>
        <dbReference type="ARBA" id="ARBA00023136"/>
    </source>
</evidence>
<keyword evidence="5 17" id="KW-0375">Hydrogen ion transport</keyword>
<dbReference type="SMR" id="R4ISB0"/>
<evidence type="ECO:0000256" key="18">
    <source>
        <dbReference type="RuleBase" id="RU361247"/>
    </source>
</evidence>
<evidence type="ECO:0000256" key="20">
    <source>
        <dbReference type="SAM" id="Phobius"/>
    </source>
</evidence>
<feature type="region of interest" description="Disordered" evidence="19">
    <location>
        <begin position="63"/>
        <end position="85"/>
    </location>
</feature>
<evidence type="ECO:0000256" key="3">
    <source>
        <dbReference type="ARBA" id="ARBA00022553"/>
    </source>
</evidence>
<evidence type="ECO:0000256" key="13">
    <source>
        <dbReference type="ARBA" id="ARBA00023139"/>
    </source>
</evidence>
<keyword evidence="4 17" id="KW-0812">Transmembrane</keyword>
<evidence type="ECO:0000256" key="15">
    <source>
        <dbReference type="ARBA" id="ARBA00023288"/>
    </source>
</evidence>